<dbReference type="STRING" id="474950.SAMN05421771_2419"/>
<accession>A0A1I6MDW2</accession>
<evidence type="ECO:0000256" key="1">
    <source>
        <dbReference type="ARBA" id="ARBA00008270"/>
    </source>
</evidence>
<protein>
    <submittedName>
        <fullName evidence="3">Phenazine biosynthesis protein PhzF family</fullName>
    </submittedName>
</protein>
<evidence type="ECO:0000313" key="4">
    <source>
        <dbReference type="Proteomes" id="UP000199024"/>
    </source>
</evidence>
<dbReference type="GO" id="GO:0005737">
    <property type="term" value="C:cytoplasm"/>
    <property type="evidence" value="ECO:0007669"/>
    <property type="project" value="TreeGrafter"/>
</dbReference>
<dbReference type="InterPro" id="IPR003719">
    <property type="entry name" value="Phenazine_PhzF-like"/>
</dbReference>
<dbReference type="GO" id="GO:0016853">
    <property type="term" value="F:isomerase activity"/>
    <property type="evidence" value="ECO:0007669"/>
    <property type="project" value="TreeGrafter"/>
</dbReference>
<keyword evidence="4" id="KW-1185">Reference proteome</keyword>
<dbReference type="PANTHER" id="PTHR13774">
    <property type="entry name" value="PHENAZINE BIOSYNTHESIS PROTEIN"/>
    <property type="match status" value="1"/>
</dbReference>
<dbReference type="NCBIfam" id="TIGR00654">
    <property type="entry name" value="PhzF_family"/>
    <property type="match status" value="1"/>
</dbReference>
<organism evidence="3 4">
    <name type="scientific">Granulicella pectinivorans</name>
    <dbReference type="NCBI Taxonomy" id="474950"/>
    <lineage>
        <taxon>Bacteria</taxon>
        <taxon>Pseudomonadati</taxon>
        <taxon>Acidobacteriota</taxon>
        <taxon>Terriglobia</taxon>
        <taxon>Terriglobales</taxon>
        <taxon>Acidobacteriaceae</taxon>
        <taxon>Granulicella</taxon>
    </lineage>
</organism>
<feature type="active site" evidence="2">
    <location>
        <position position="46"/>
    </location>
</feature>
<dbReference type="EMBL" id="FOZL01000001">
    <property type="protein sequence ID" value="SFS13904.1"/>
    <property type="molecule type" value="Genomic_DNA"/>
</dbReference>
<dbReference type="OrthoDB" id="9788221at2"/>
<dbReference type="Pfam" id="PF02567">
    <property type="entry name" value="PhzC-PhzF"/>
    <property type="match status" value="1"/>
</dbReference>
<sequence length="296" mass="31703">MRVPFYFVDVFADQPLTGNPLAIVPNAEGFDDVVMRRIAAELNQAETTFILPSSNGSAHWRLRSFTAPGHEVFGAGHNSLGAWWWLAESGALKLSDGANQFTQEIGADLLPVEIRCRGSQLVSVVLTQSPPEFGNTCEDLQGLAEALGLKREDFSKLLPAQVVSTGAGHLLVAVRNRAAVAQAQPNSQQLAKILKEVGGEGCYLYCLDPVSPSSVAHTRFFNPTMGIVEDSATGTAAGPLACQLVEYGIVSDGATIIIEQGYEMKRPSLLSVEVNDKLVKLAGRGVQVIEGTIRIQ</sequence>
<dbReference type="SUPFAM" id="SSF54506">
    <property type="entry name" value="Diaminopimelate epimerase-like"/>
    <property type="match status" value="1"/>
</dbReference>
<dbReference type="PIRSF" id="PIRSF016184">
    <property type="entry name" value="PhzC_PhzF"/>
    <property type="match status" value="1"/>
</dbReference>
<gene>
    <name evidence="3" type="ORF">SAMN05421771_2419</name>
</gene>
<reference evidence="3 4" key="1">
    <citation type="submission" date="2016-10" db="EMBL/GenBank/DDBJ databases">
        <authorList>
            <person name="de Groot N.N."/>
        </authorList>
    </citation>
    <scope>NUCLEOTIDE SEQUENCE [LARGE SCALE GENOMIC DNA]</scope>
    <source>
        <strain evidence="3 4">DSM 21001</strain>
    </source>
</reference>
<dbReference type="PANTHER" id="PTHR13774:SF32">
    <property type="entry name" value="ANTISENSE-ENHANCING SEQUENCE 1"/>
    <property type="match status" value="1"/>
</dbReference>
<dbReference type="Proteomes" id="UP000199024">
    <property type="component" value="Unassembled WGS sequence"/>
</dbReference>
<dbReference type="RefSeq" id="WP_089839360.1">
    <property type="nucleotide sequence ID" value="NZ_FOZL01000001.1"/>
</dbReference>
<evidence type="ECO:0000256" key="2">
    <source>
        <dbReference type="PIRSR" id="PIRSR016184-1"/>
    </source>
</evidence>
<name>A0A1I6MDW2_9BACT</name>
<proteinExistence type="inferred from homology"/>
<dbReference type="AlphaFoldDB" id="A0A1I6MDW2"/>
<dbReference type="Gene3D" id="3.10.310.10">
    <property type="entry name" value="Diaminopimelate Epimerase, Chain A, domain 1"/>
    <property type="match status" value="2"/>
</dbReference>
<evidence type="ECO:0000313" key="3">
    <source>
        <dbReference type="EMBL" id="SFS13904.1"/>
    </source>
</evidence>
<comment type="similarity">
    <text evidence="1">Belongs to the PhzF family.</text>
</comment>